<dbReference type="AlphaFoldDB" id="A0A498L147"/>
<feature type="domain" description="Quinolinate phosphoribosyl transferase C-terminal" evidence="3">
    <location>
        <begin position="114"/>
        <end position="302"/>
    </location>
</feature>
<name>A0A498L147_9EURY</name>
<evidence type="ECO:0000256" key="1">
    <source>
        <dbReference type="ARBA" id="ARBA00022679"/>
    </source>
</evidence>
<dbReference type="RefSeq" id="WP_129069991.1">
    <property type="nucleotide sequence ID" value="NZ_RDFA01000006.1"/>
</dbReference>
<keyword evidence="5" id="KW-0328">Glycosyltransferase</keyword>
<dbReference type="InterPro" id="IPR013785">
    <property type="entry name" value="Aldolase_TIM"/>
</dbReference>
<dbReference type="Gene3D" id="3.20.20.70">
    <property type="entry name" value="Aldolase class I"/>
    <property type="match status" value="1"/>
</dbReference>
<dbReference type="GO" id="GO:0004514">
    <property type="term" value="F:nicotinate-nucleotide diphosphorylase (carboxylating) activity"/>
    <property type="evidence" value="ECO:0007669"/>
    <property type="project" value="InterPro"/>
</dbReference>
<evidence type="ECO:0000313" key="6">
    <source>
        <dbReference type="Proteomes" id="UP000289691"/>
    </source>
</evidence>
<gene>
    <name evidence="5" type="ORF">EAF64_15980</name>
</gene>
<feature type="compositionally biased region" description="Basic and acidic residues" evidence="2">
    <location>
        <begin position="328"/>
        <end position="341"/>
    </location>
</feature>
<dbReference type="Pfam" id="PF01729">
    <property type="entry name" value="QRPTase_C"/>
    <property type="match status" value="1"/>
</dbReference>
<dbReference type="NCBIfam" id="NF006415">
    <property type="entry name" value="PRK08662.1"/>
    <property type="match status" value="1"/>
</dbReference>
<dbReference type="SUPFAM" id="SSF51690">
    <property type="entry name" value="Nicotinate/Quinolinate PRTase C-terminal domain-like"/>
    <property type="match status" value="1"/>
</dbReference>
<dbReference type="InterPro" id="IPR053190">
    <property type="entry name" value="NAPRTase-like"/>
</dbReference>
<dbReference type="OrthoDB" id="371831at2157"/>
<dbReference type="InterPro" id="IPR037128">
    <property type="entry name" value="Quinolinate_PRibosylTase_N_sf"/>
</dbReference>
<dbReference type="PANTHER" id="PTHR43202:SF1">
    <property type="entry name" value="NICOTINATE PHOSPHORIBOSYLTRANSFERASE"/>
    <property type="match status" value="1"/>
</dbReference>
<dbReference type="InterPro" id="IPR036068">
    <property type="entry name" value="Nicotinate_pribotase-like_C"/>
</dbReference>
<dbReference type="GO" id="GO:0004516">
    <property type="term" value="F:nicotinate phosphoribosyltransferase activity"/>
    <property type="evidence" value="ECO:0007669"/>
    <property type="project" value="UniProtKB-EC"/>
</dbReference>
<evidence type="ECO:0000259" key="4">
    <source>
        <dbReference type="Pfam" id="PF02749"/>
    </source>
</evidence>
<feature type="region of interest" description="Disordered" evidence="2">
    <location>
        <begin position="314"/>
        <end position="345"/>
    </location>
</feature>
<comment type="caution">
    <text evidence="5">The sequence shown here is derived from an EMBL/GenBank/DDBJ whole genome shotgun (WGS) entry which is preliminary data.</text>
</comment>
<dbReference type="EMBL" id="RDFA01000006">
    <property type="protein sequence ID" value="RXK47281.1"/>
    <property type="molecule type" value="Genomic_DNA"/>
</dbReference>
<dbReference type="Pfam" id="PF02749">
    <property type="entry name" value="QRPTase_N"/>
    <property type="match status" value="1"/>
</dbReference>
<feature type="domain" description="Quinolinate phosphoribosyl transferase N-terminal" evidence="4">
    <location>
        <begin position="19"/>
        <end position="111"/>
    </location>
</feature>
<keyword evidence="5" id="KW-0436">Ligase</keyword>
<accession>A0A498L147</accession>
<protein>
    <submittedName>
        <fullName evidence="5">Nicotinate phosphoribosyltransferase</fullName>
        <ecNumber evidence="5">6.3.4.21</ecNumber>
    </submittedName>
</protein>
<evidence type="ECO:0000313" key="5">
    <source>
        <dbReference type="EMBL" id="RXK47281.1"/>
    </source>
</evidence>
<dbReference type="InterPro" id="IPR022412">
    <property type="entry name" value="Quinolinate_PRibosylTrfase_N"/>
</dbReference>
<evidence type="ECO:0000259" key="3">
    <source>
        <dbReference type="Pfam" id="PF01729"/>
    </source>
</evidence>
<dbReference type="EC" id="6.3.4.21" evidence="5"/>
<proteinExistence type="predicted"/>
<keyword evidence="6" id="KW-1185">Reference proteome</keyword>
<organism evidence="5 6">
    <name type="scientific">Halorientalis pallida</name>
    <dbReference type="NCBI Taxonomy" id="2479928"/>
    <lineage>
        <taxon>Archaea</taxon>
        <taxon>Methanobacteriati</taxon>
        <taxon>Methanobacteriota</taxon>
        <taxon>Stenosarchaea group</taxon>
        <taxon>Halobacteria</taxon>
        <taxon>Halobacteriales</taxon>
        <taxon>Haloarculaceae</taxon>
        <taxon>Halorientalis</taxon>
    </lineage>
</organism>
<dbReference type="PANTHER" id="PTHR43202">
    <property type="entry name" value="NICOTINATE-NUCLEOTIDE PYROPHOSPHORYLASE"/>
    <property type="match status" value="1"/>
</dbReference>
<evidence type="ECO:0000256" key="2">
    <source>
        <dbReference type="SAM" id="MobiDB-lite"/>
    </source>
</evidence>
<keyword evidence="1 5" id="KW-0808">Transferase</keyword>
<dbReference type="Gene3D" id="3.90.1170.20">
    <property type="entry name" value="Quinolinate phosphoribosyl transferase, N-terminal domain"/>
    <property type="match status" value="1"/>
</dbReference>
<dbReference type="UniPathway" id="UPA00253">
    <property type="reaction ID" value="UER00457"/>
</dbReference>
<dbReference type="SUPFAM" id="SSF54675">
    <property type="entry name" value="Nicotinate/Quinolinate PRTase N-terminal domain-like"/>
    <property type="match status" value="1"/>
</dbReference>
<dbReference type="GO" id="GO:0009435">
    <property type="term" value="P:NAD+ biosynthetic process"/>
    <property type="evidence" value="ECO:0007669"/>
    <property type="project" value="UniProtKB-UniPathway"/>
</dbReference>
<dbReference type="Proteomes" id="UP000289691">
    <property type="component" value="Unassembled WGS sequence"/>
</dbReference>
<reference evidence="5 6" key="1">
    <citation type="submission" date="2019-01" db="EMBL/GenBank/DDBJ databases">
        <title>Halorientalis sp. F13-25 a new haloarchaeum isolated from hypersaline water.</title>
        <authorList>
            <person name="Ana D.-V."/>
            <person name="Cristina S.-P."/>
            <person name="Antonio V."/>
        </authorList>
    </citation>
    <scope>NUCLEOTIDE SEQUENCE [LARGE SCALE GENOMIC DNA]</scope>
    <source>
        <strain evidence="5 6">F13-25</strain>
    </source>
</reference>
<sequence length="382" mass="40671">MSSFDIVPPEAIAEGRATDAYFDRTVEALDHADRNPHVVAEVTADQFPTGEFEALAGVKDAAHLLAGLPLDAYALREGQLFDGGPVCRIEGPYRDFAVYETALLGFLSHASAAATSALRAKRAAPDAQVLSFGTRHVHPAIGAMVERSALIGGMDGISNVAGGDVIDREAGGTMPHALVIAFGKGNQADAWRAFDEAVAPEVPRIALCDTYSDETDEAIRAAETIPELDGVRIDTTGSRRGNFRHILREVRWELDARGHEDVAVFASGGITPETIRELRDVADGFGVGSYVSNADPVDFALDIVEVEGEPAAKRGKLSGTKQVYRTPDGGHHVGLADREGPDDGEPLLEPLLEDGEIVREFEIEAAGQRALEDAERVGLGAE</sequence>
<dbReference type="InterPro" id="IPR002638">
    <property type="entry name" value="Quinolinate_PRibosylTrfase_C"/>
</dbReference>